<evidence type="ECO:0000313" key="2">
    <source>
        <dbReference type="EMBL" id="TCP05650.1"/>
    </source>
</evidence>
<keyword evidence="1" id="KW-0004">4Fe-4S</keyword>
<dbReference type="InterPro" id="IPR043693">
    <property type="entry name" value="UbiV"/>
</dbReference>
<reference evidence="2 3" key="1">
    <citation type="submission" date="2019-03" db="EMBL/GenBank/DDBJ databases">
        <title>Genomic Encyclopedia of Type Strains, Phase IV (KMG-IV): sequencing the most valuable type-strain genomes for metagenomic binning, comparative biology and taxonomic classification.</title>
        <authorList>
            <person name="Goeker M."/>
        </authorList>
    </citation>
    <scope>NUCLEOTIDE SEQUENCE [LARGE SCALE GENOMIC DNA]</scope>
    <source>
        <strain evidence="2 3">DSM 1709</strain>
    </source>
</reference>
<dbReference type="UniPathway" id="UPA00232"/>
<dbReference type="AlphaFoldDB" id="A0A4R2MFY3"/>
<keyword evidence="2" id="KW-0378">Hydrolase</keyword>
<dbReference type="OrthoDB" id="8523349at2"/>
<evidence type="ECO:0000256" key="1">
    <source>
        <dbReference type="HAMAP-Rule" id="MF_02233"/>
    </source>
</evidence>
<proteinExistence type="inferred from homology"/>
<dbReference type="EMBL" id="SLXD01000001">
    <property type="protein sequence ID" value="TCP05650.1"/>
    <property type="molecule type" value="Genomic_DNA"/>
</dbReference>
<comment type="similarity">
    <text evidence="1">Belongs to the peptidase U32 family. UbiV subfamily.</text>
</comment>
<dbReference type="InterPro" id="IPR001539">
    <property type="entry name" value="Peptidase_U32"/>
</dbReference>
<dbReference type="PANTHER" id="PTHR30217:SF11">
    <property type="entry name" value="UBIQUINONE BIOSYNTHESIS PROTEIN UBIV"/>
    <property type="match status" value="1"/>
</dbReference>
<keyword evidence="2" id="KW-0645">Protease</keyword>
<dbReference type="GO" id="GO:0006744">
    <property type="term" value="P:ubiquinone biosynthetic process"/>
    <property type="evidence" value="ECO:0007669"/>
    <property type="project" value="UniProtKB-UniRule"/>
</dbReference>
<comment type="caution">
    <text evidence="2">The sequence shown here is derived from an EMBL/GenBank/DDBJ whole genome shotgun (WGS) entry which is preliminary data.</text>
</comment>
<feature type="binding site" evidence="1">
    <location>
        <position position="186"/>
    </location>
    <ligand>
        <name>[4Fe-4S] cluster</name>
        <dbReference type="ChEBI" id="CHEBI:49883"/>
    </ligand>
</feature>
<dbReference type="GO" id="GO:0051539">
    <property type="term" value="F:4 iron, 4 sulfur cluster binding"/>
    <property type="evidence" value="ECO:0007669"/>
    <property type="project" value="UniProtKB-UniRule"/>
</dbReference>
<feature type="binding site" evidence="1">
    <location>
        <position position="44"/>
    </location>
    <ligand>
        <name>[4Fe-4S] cluster</name>
        <dbReference type="ChEBI" id="CHEBI:49883"/>
    </ligand>
</feature>
<sequence>MSSERIKLTVGPVLTYWTRQALMDFYAGVAESAADTVVLGEVVCSRRYEFKLDDWLDLAADLRAAGKEIVLATQGLIESESDLRVVRRIAEQRDYLVEAGDGSALAVLEQAGVPFAIGPHLNVYSRAALEEHAGFGAVRWTAPAELPLDAMGRVNPAADPVKAGQTPVETEAFAFGRMPLAFSARCFTARHHRLSKDQCEFRCQDYPDGLLLSTSDGKPFLVLNGIQTQGAAQHCLIEQREQIVANGVRRLRLSPCSQHFTTVLACFEQVMNQGAPAAAARRELEAIALPGGLANGYAQGRAGMEWKAA</sequence>
<feature type="binding site" evidence="1">
    <location>
        <position position="203"/>
    </location>
    <ligand>
        <name>[4Fe-4S] cluster</name>
        <dbReference type="ChEBI" id="CHEBI:49883"/>
    </ligand>
</feature>
<dbReference type="Pfam" id="PF01136">
    <property type="entry name" value="Peptidase_U32"/>
    <property type="match status" value="1"/>
</dbReference>
<keyword evidence="1" id="KW-0831">Ubiquinone biosynthesis</keyword>
<dbReference type="GeneID" id="99687249"/>
<keyword evidence="1" id="KW-0479">Metal-binding</keyword>
<gene>
    <name evidence="1" type="primary">ubiV</name>
    <name evidence="2" type="ORF">EV684_101522</name>
</gene>
<dbReference type="HAMAP" id="MF_02233">
    <property type="entry name" value="UbiV"/>
    <property type="match status" value="1"/>
</dbReference>
<keyword evidence="1" id="KW-0408">Iron</keyword>
<evidence type="ECO:0000313" key="3">
    <source>
        <dbReference type="Proteomes" id="UP000295106"/>
    </source>
</evidence>
<dbReference type="GO" id="GO:0006508">
    <property type="term" value="P:proteolysis"/>
    <property type="evidence" value="ECO:0007669"/>
    <property type="project" value="UniProtKB-KW"/>
</dbReference>
<dbReference type="PANTHER" id="PTHR30217">
    <property type="entry name" value="PEPTIDASE U32 FAMILY"/>
    <property type="match status" value="1"/>
</dbReference>
<feature type="binding site" evidence="1">
    <location>
        <position position="199"/>
    </location>
    <ligand>
        <name>[4Fe-4S] cluster</name>
        <dbReference type="ChEBI" id="CHEBI:49883"/>
    </ligand>
</feature>
<comment type="function">
    <text evidence="1">Required for O(2)-independent ubiquinone (coenzyme Q) biosynthesis. Together with UbiU, is essential for the C6-hydroxylation reaction in the oxygen-independent ubiquinone biosynthesis pathway.</text>
</comment>
<dbReference type="Proteomes" id="UP000295106">
    <property type="component" value="Unassembled WGS sequence"/>
</dbReference>
<comment type="subunit">
    <text evidence="1">Forms a heterodimer with UbiU.</text>
</comment>
<protein>
    <recommendedName>
        <fullName evidence="1">Ubiquinone biosynthesis protein UbiV</fullName>
    </recommendedName>
</protein>
<dbReference type="GO" id="GO:0046872">
    <property type="term" value="F:metal ion binding"/>
    <property type="evidence" value="ECO:0007669"/>
    <property type="project" value="UniProtKB-KW"/>
</dbReference>
<organism evidence="2 3">
    <name type="scientific">Rubrivivax gelatinosus</name>
    <name type="common">Rhodocyclus gelatinosus</name>
    <name type="synonym">Rhodopseudomonas gelatinosa</name>
    <dbReference type="NCBI Taxonomy" id="28068"/>
    <lineage>
        <taxon>Bacteria</taxon>
        <taxon>Pseudomonadati</taxon>
        <taxon>Pseudomonadota</taxon>
        <taxon>Betaproteobacteria</taxon>
        <taxon>Burkholderiales</taxon>
        <taxon>Sphaerotilaceae</taxon>
        <taxon>Rubrivivax</taxon>
    </lineage>
</organism>
<keyword evidence="1" id="KW-0411">Iron-sulfur</keyword>
<name>A0A4R2MFY3_RUBGE</name>
<dbReference type="InterPro" id="IPR051454">
    <property type="entry name" value="RNA/ubiquinone_mod_enzymes"/>
</dbReference>
<comment type="cofactor">
    <cofactor evidence="1">
        <name>[4Fe-4S] cluster</name>
        <dbReference type="ChEBI" id="CHEBI:49883"/>
    </cofactor>
</comment>
<accession>A0A4R2MFY3</accession>
<dbReference type="GO" id="GO:0008233">
    <property type="term" value="F:peptidase activity"/>
    <property type="evidence" value="ECO:0007669"/>
    <property type="project" value="UniProtKB-KW"/>
</dbReference>
<comment type="pathway">
    <text evidence="1">Cofactor biosynthesis; ubiquinone biosynthesis.</text>
</comment>
<dbReference type="RefSeq" id="WP_132644636.1">
    <property type="nucleotide sequence ID" value="NZ_CP181386.1"/>
</dbReference>
<dbReference type="NCBIfam" id="NF011991">
    <property type="entry name" value="PRK15447.1"/>
    <property type="match status" value="1"/>
</dbReference>